<name>A0AAD3DXI9_9CHLO</name>
<protein>
    <submittedName>
        <fullName evidence="2">Uncharacterized protein</fullName>
    </submittedName>
</protein>
<comment type="caution">
    <text evidence="2">The sequence shown here is derived from an EMBL/GenBank/DDBJ whole genome shotgun (WGS) entry which is preliminary data.</text>
</comment>
<sequence length="132" mass="14647">MSTEAHDPAQHLAVLIVEPDPASRWVSKPFLDILREHVLPRLHEAYQENDLSVESHPSSSTSASEDANQATENDDESKAEARALRRASASVALVCSDWAAVHRQAEQGVVQARLWDAGQVGSLGRFLRRRQR</sequence>
<evidence type="ECO:0000313" key="2">
    <source>
        <dbReference type="EMBL" id="GFR49708.1"/>
    </source>
</evidence>
<proteinExistence type="predicted"/>
<dbReference type="AlphaFoldDB" id="A0AAD3DXI9"/>
<dbReference type="Proteomes" id="UP001054857">
    <property type="component" value="Unassembled WGS sequence"/>
</dbReference>
<feature type="non-terminal residue" evidence="2">
    <location>
        <position position="132"/>
    </location>
</feature>
<organism evidence="2 3">
    <name type="scientific">Astrephomene gubernaculifera</name>
    <dbReference type="NCBI Taxonomy" id="47775"/>
    <lineage>
        <taxon>Eukaryota</taxon>
        <taxon>Viridiplantae</taxon>
        <taxon>Chlorophyta</taxon>
        <taxon>core chlorophytes</taxon>
        <taxon>Chlorophyceae</taxon>
        <taxon>CS clade</taxon>
        <taxon>Chlamydomonadales</taxon>
        <taxon>Astrephomenaceae</taxon>
        <taxon>Astrephomene</taxon>
    </lineage>
</organism>
<accession>A0AAD3DXI9</accession>
<keyword evidence="3" id="KW-1185">Reference proteome</keyword>
<reference evidence="2 3" key="1">
    <citation type="journal article" date="2021" name="Sci. Rep.">
        <title>Genome sequencing of the multicellular alga Astrephomene provides insights into convergent evolution of germ-soma differentiation.</title>
        <authorList>
            <person name="Yamashita S."/>
            <person name="Yamamoto K."/>
            <person name="Matsuzaki R."/>
            <person name="Suzuki S."/>
            <person name="Yamaguchi H."/>
            <person name="Hirooka S."/>
            <person name="Minakuchi Y."/>
            <person name="Miyagishima S."/>
            <person name="Kawachi M."/>
            <person name="Toyoda A."/>
            <person name="Nozaki H."/>
        </authorList>
    </citation>
    <scope>NUCLEOTIDE SEQUENCE [LARGE SCALE GENOMIC DNA]</scope>
    <source>
        <strain evidence="2 3">NIES-4017</strain>
    </source>
</reference>
<gene>
    <name evidence="2" type="ORF">Agub_g11861</name>
</gene>
<feature type="compositionally biased region" description="Low complexity" evidence="1">
    <location>
        <begin position="52"/>
        <end position="64"/>
    </location>
</feature>
<evidence type="ECO:0000313" key="3">
    <source>
        <dbReference type="Proteomes" id="UP001054857"/>
    </source>
</evidence>
<dbReference type="EMBL" id="BMAR01000032">
    <property type="protein sequence ID" value="GFR49708.1"/>
    <property type="molecule type" value="Genomic_DNA"/>
</dbReference>
<feature type="region of interest" description="Disordered" evidence="1">
    <location>
        <begin position="49"/>
        <end position="82"/>
    </location>
</feature>
<evidence type="ECO:0000256" key="1">
    <source>
        <dbReference type="SAM" id="MobiDB-lite"/>
    </source>
</evidence>